<feature type="compositionally biased region" description="Basic and acidic residues" evidence="1">
    <location>
        <begin position="171"/>
        <end position="180"/>
    </location>
</feature>
<evidence type="ECO:0000313" key="4">
    <source>
        <dbReference type="Proteomes" id="UP000605670"/>
    </source>
</evidence>
<reference evidence="3" key="2">
    <citation type="submission" date="2020-09" db="EMBL/GenBank/DDBJ databases">
        <authorList>
            <person name="Sun Q."/>
            <person name="Zhou Y."/>
        </authorList>
    </citation>
    <scope>NUCLEOTIDE SEQUENCE</scope>
    <source>
        <strain evidence="3">CGMCC 1.12160</strain>
    </source>
</reference>
<comment type="caution">
    <text evidence="3">The sequence shown here is derived from an EMBL/GenBank/DDBJ whole genome shotgun (WGS) entry which is preliminary data.</text>
</comment>
<accession>A0A917BTS8</accession>
<dbReference type="EMBL" id="BMEM01000004">
    <property type="protein sequence ID" value="GGF56422.1"/>
    <property type="molecule type" value="Genomic_DNA"/>
</dbReference>
<organism evidence="3 4">
    <name type="scientific">Ornithinimicrobium tianjinense</name>
    <dbReference type="NCBI Taxonomy" id="1195761"/>
    <lineage>
        <taxon>Bacteria</taxon>
        <taxon>Bacillati</taxon>
        <taxon>Actinomycetota</taxon>
        <taxon>Actinomycetes</taxon>
        <taxon>Micrococcales</taxon>
        <taxon>Ornithinimicrobiaceae</taxon>
        <taxon>Ornithinimicrobium</taxon>
    </lineage>
</organism>
<feature type="region of interest" description="Disordered" evidence="1">
    <location>
        <begin position="155"/>
        <end position="180"/>
    </location>
</feature>
<feature type="signal peptide" evidence="2">
    <location>
        <begin position="1"/>
        <end position="29"/>
    </location>
</feature>
<dbReference type="Proteomes" id="UP000605670">
    <property type="component" value="Unassembled WGS sequence"/>
</dbReference>
<name>A0A917BTS8_9MICO</name>
<proteinExistence type="predicted"/>
<evidence type="ECO:0008006" key="5">
    <source>
        <dbReference type="Google" id="ProtNLM"/>
    </source>
</evidence>
<dbReference type="AlphaFoldDB" id="A0A917BTS8"/>
<feature type="chain" id="PRO_5037553428" description="Copper(I)-binding protein" evidence="2">
    <location>
        <begin position="30"/>
        <end position="180"/>
    </location>
</feature>
<evidence type="ECO:0000256" key="1">
    <source>
        <dbReference type="SAM" id="MobiDB-lite"/>
    </source>
</evidence>
<reference evidence="3" key="1">
    <citation type="journal article" date="2014" name="Int. J. Syst. Evol. Microbiol.">
        <title>Complete genome sequence of Corynebacterium casei LMG S-19264T (=DSM 44701T), isolated from a smear-ripened cheese.</title>
        <authorList>
            <consortium name="US DOE Joint Genome Institute (JGI-PGF)"/>
            <person name="Walter F."/>
            <person name="Albersmeier A."/>
            <person name="Kalinowski J."/>
            <person name="Ruckert C."/>
        </authorList>
    </citation>
    <scope>NUCLEOTIDE SEQUENCE</scope>
    <source>
        <strain evidence="3">CGMCC 1.12160</strain>
    </source>
</reference>
<evidence type="ECO:0000256" key="2">
    <source>
        <dbReference type="SAM" id="SignalP"/>
    </source>
</evidence>
<protein>
    <recommendedName>
        <fullName evidence="5">Copper(I)-binding protein</fullName>
    </recommendedName>
</protein>
<dbReference type="RefSeq" id="WP_188431332.1">
    <property type="nucleotide sequence ID" value="NZ_BAABKH010000014.1"/>
</dbReference>
<gene>
    <name evidence="3" type="ORF">GCM10011366_25350</name>
</gene>
<sequence>MKTAASSRTRRATLVGALAAGSLALSACAVTNPQTTLLRYTPGDGIDMDGTSLDARDVLVVSHGAGAPGVVSGTLVNSGAEPLTVTVTVAGTPAGEVTVEPGSSVRLDGVAADGTEGERTKVEAVENAAGQSVEVRLQGGGETLAANVPVLLPQGPYEDFADDAGGTVEPHQTEEGEGDH</sequence>
<evidence type="ECO:0000313" key="3">
    <source>
        <dbReference type="EMBL" id="GGF56422.1"/>
    </source>
</evidence>
<keyword evidence="2" id="KW-0732">Signal</keyword>
<dbReference type="PROSITE" id="PS51257">
    <property type="entry name" value="PROKAR_LIPOPROTEIN"/>
    <property type="match status" value="1"/>
</dbReference>
<keyword evidence="4" id="KW-1185">Reference proteome</keyword>